<name>A0AAD5X7J8_9FUNG</name>
<feature type="compositionally biased region" description="Low complexity" evidence="1">
    <location>
        <begin position="161"/>
        <end position="174"/>
    </location>
</feature>
<feature type="compositionally biased region" description="Low complexity" evidence="1">
    <location>
        <begin position="215"/>
        <end position="230"/>
    </location>
</feature>
<feature type="transmembrane region" description="Helical" evidence="2">
    <location>
        <begin position="86"/>
        <end position="108"/>
    </location>
</feature>
<comment type="caution">
    <text evidence="3">The sequence shown here is derived from an EMBL/GenBank/DDBJ whole genome shotgun (WGS) entry which is preliminary data.</text>
</comment>
<feature type="non-terminal residue" evidence="3">
    <location>
        <position position="269"/>
    </location>
</feature>
<proteinExistence type="predicted"/>
<evidence type="ECO:0000256" key="1">
    <source>
        <dbReference type="SAM" id="MobiDB-lite"/>
    </source>
</evidence>
<keyword evidence="2" id="KW-1133">Transmembrane helix</keyword>
<dbReference type="Proteomes" id="UP001211907">
    <property type="component" value="Unassembled WGS sequence"/>
</dbReference>
<evidence type="ECO:0000313" key="4">
    <source>
        <dbReference type="Proteomes" id="UP001211907"/>
    </source>
</evidence>
<reference evidence="3" key="1">
    <citation type="submission" date="2020-05" db="EMBL/GenBank/DDBJ databases">
        <title>Phylogenomic resolution of chytrid fungi.</title>
        <authorList>
            <person name="Stajich J.E."/>
            <person name="Amses K."/>
            <person name="Simmons R."/>
            <person name="Seto K."/>
            <person name="Myers J."/>
            <person name="Bonds A."/>
            <person name="Quandt C.A."/>
            <person name="Barry K."/>
            <person name="Liu P."/>
            <person name="Grigoriev I."/>
            <person name="Longcore J.E."/>
            <person name="James T.Y."/>
        </authorList>
    </citation>
    <scope>NUCLEOTIDE SEQUENCE</scope>
    <source>
        <strain evidence="3">JEL0513</strain>
    </source>
</reference>
<keyword evidence="2" id="KW-0812">Transmembrane</keyword>
<evidence type="ECO:0000313" key="3">
    <source>
        <dbReference type="EMBL" id="KAJ3093923.1"/>
    </source>
</evidence>
<feature type="region of interest" description="Disordered" evidence="1">
    <location>
        <begin position="200"/>
        <end position="234"/>
    </location>
</feature>
<protein>
    <submittedName>
        <fullName evidence="3">Uncharacterized protein</fullName>
    </submittedName>
</protein>
<sequence length="269" mass="28146">CVSSVTAIIVDTCTSCTDGDINLSVQSVADLLGLTTAGAEIRGVVTNASWTVVDCPTSFTSAASTISTTSTSTFASINNYPASPNIGAIAGGVVGAVVFFLAIAFLVFKKLKNSKLVTAGNEQTPDHTPPPPLFSQYYNKIKPAISTPKAVASLTPRTNQSNSDDASSTHSFSSPPIQLAPKEKDSALFDVLNTQLSQRPEAPAFASKKSKDAIADSSSSVPNSISNFPSKPNPDDWSVDEVAAWVVSNGGSEETTQVIRGLFQVKRIK</sequence>
<accession>A0AAD5X7J8</accession>
<feature type="region of interest" description="Disordered" evidence="1">
    <location>
        <begin position="153"/>
        <end position="177"/>
    </location>
</feature>
<dbReference type="EMBL" id="JADGJH010002950">
    <property type="protein sequence ID" value="KAJ3093923.1"/>
    <property type="molecule type" value="Genomic_DNA"/>
</dbReference>
<gene>
    <name evidence="3" type="ORF">HK100_006355</name>
</gene>
<keyword evidence="2" id="KW-0472">Membrane</keyword>
<organism evidence="3 4">
    <name type="scientific">Physocladia obscura</name>
    <dbReference type="NCBI Taxonomy" id="109957"/>
    <lineage>
        <taxon>Eukaryota</taxon>
        <taxon>Fungi</taxon>
        <taxon>Fungi incertae sedis</taxon>
        <taxon>Chytridiomycota</taxon>
        <taxon>Chytridiomycota incertae sedis</taxon>
        <taxon>Chytridiomycetes</taxon>
        <taxon>Chytridiales</taxon>
        <taxon>Chytriomycetaceae</taxon>
        <taxon>Physocladia</taxon>
    </lineage>
</organism>
<keyword evidence="4" id="KW-1185">Reference proteome</keyword>
<dbReference type="AlphaFoldDB" id="A0AAD5X7J8"/>
<evidence type="ECO:0000256" key="2">
    <source>
        <dbReference type="SAM" id="Phobius"/>
    </source>
</evidence>